<dbReference type="EMBL" id="RBWV01000010">
    <property type="protein sequence ID" value="RKS77947.1"/>
    <property type="molecule type" value="Genomic_DNA"/>
</dbReference>
<accession>A0A420XSZ4</accession>
<proteinExistence type="predicted"/>
<keyword evidence="5" id="KW-1185">Reference proteome</keyword>
<dbReference type="AlphaFoldDB" id="A0A420XSZ4"/>
<name>A0A420XSZ4_9ACTN</name>
<dbReference type="InterPro" id="IPR009057">
    <property type="entry name" value="Homeodomain-like_sf"/>
</dbReference>
<evidence type="ECO:0000313" key="4">
    <source>
        <dbReference type="EMBL" id="RKS77947.1"/>
    </source>
</evidence>
<sequence>MDATARLVAQGLTPSVDDVAAAADVSRRTVYSYFPTLDQLLLDATLGALTATTMDAVPPADDTTGDTGDTTAGSGDPRAAALDRVDALMHSLTATADTTLPLGRKIIALTVDAPAPSEDQPRRGYRRVEWVERAVAPLRDVLDDEQHARLVAALAVVAGWESMIVLRDVCGLEARREDEVLRWVAASLVRAMLDEVARGAPPPEASRP</sequence>
<comment type="caution">
    <text evidence="4">The sequence shown here is derived from an EMBL/GenBank/DDBJ whole genome shotgun (WGS) entry which is preliminary data.</text>
</comment>
<feature type="compositionally biased region" description="Low complexity" evidence="2">
    <location>
        <begin position="55"/>
        <end position="76"/>
    </location>
</feature>
<reference evidence="4 5" key="1">
    <citation type="submission" date="2018-10" db="EMBL/GenBank/DDBJ databases">
        <title>Genomic Encyclopedia of Archaeal and Bacterial Type Strains, Phase II (KMG-II): from individual species to whole genera.</title>
        <authorList>
            <person name="Goeker M."/>
        </authorList>
    </citation>
    <scope>NUCLEOTIDE SEQUENCE [LARGE SCALE GENOMIC DNA]</scope>
    <source>
        <strain evidence="4 5">RP-AC37</strain>
    </source>
</reference>
<evidence type="ECO:0000256" key="2">
    <source>
        <dbReference type="SAM" id="MobiDB-lite"/>
    </source>
</evidence>
<feature type="region of interest" description="Disordered" evidence="2">
    <location>
        <begin position="55"/>
        <end position="77"/>
    </location>
</feature>
<gene>
    <name evidence="4" type="ORF">CLV35_1652</name>
</gene>
<evidence type="ECO:0000259" key="3">
    <source>
        <dbReference type="Pfam" id="PF00440"/>
    </source>
</evidence>
<dbReference type="Gene3D" id="1.10.357.10">
    <property type="entry name" value="Tetracycline Repressor, domain 2"/>
    <property type="match status" value="1"/>
</dbReference>
<evidence type="ECO:0000256" key="1">
    <source>
        <dbReference type="ARBA" id="ARBA00023125"/>
    </source>
</evidence>
<dbReference type="Proteomes" id="UP000281955">
    <property type="component" value="Unassembled WGS sequence"/>
</dbReference>
<dbReference type="InterPro" id="IPR001647">
    <property type="entry name" value="HTH_TetR"/>
</dbReference>
<protein>
    <submittedName>
        <fullName evidence="4">Regulatory TetR family protein</fullName>
    </submittedName>
</protein>
<organism evidence="4 5">
    <name type="scientific">Motilibacter peucedani</name>
    <dbReference type="NCBI Taxonomy" id="598650"/>
    <lineage>
        <taxon>Bacteria</taxon>
        <taxon>Bacillati</taxon>
        <taxon>Actinomycetota</taxon>
        <taxon>Actinomycetes</taxon>
        <taxon>Motilibacterales</taxon>
        <taxon>Motilibacteraceae</taxon>
        <taxon>Motilibacter</taxon>
    </lineage>
</organism>
<dbReference type="Pfam" id="PF00440">
    <property type="entry name" value="TetR_N"/>
    <property type="match status" value="1"/>
</dbReference>
<dbReference type="GO" id="GO:0003677">
    <property type="term" value="F:DNA binding"/>
    <property type="evidence" value="ECO:0007669"/>
    <property type="project" value="UniProtKB-KW"/>
</dbReference>
<dbReference type="InParanoid" id="A0A420XSZ4"/>
<keyword evidence="1" id="KW-0238">DNA-binding</keyword>
<evidence type="ECO:0000313" key="5">
    <source>
        <dbReference type="Proteomes" id="UP000281955"/>
    </source>
</evidence>
<feature type="domain" description="HTH tetR-type" evidence="3">
    <location>
        <begin position="2"/>
        <end position="42"/>
    </location>
</feature>
<dbReference type="SUPFAM" id="SSF46689">
    <property type="entry name" value="Homeodomain-like"/>
    <property type="match status" value="1"/>
</dbReference>